<evidence type="ECO:0000256" key="5">
    <source>
        <dbReference type="ARBA" id="ARBA00022989"/>
    </source>
</evidence>
<dbReference type="InterPro" id="IPR035906">
    <property type="entry name" value="MetI-like_sf"/>
</dbReference>
<dbReference type="GO" id="GO:0005886">
    <property type="term" value="C:plasma membrane"/>
    <property type="evidence" value="ECO:0007669"/>
    <property type="project" value="UniProtKB-SubCell"/>
</dbReference>
<accession>A0A919Y3T4</accession>
<dbReference type="PANTHER" id="PTHR43744">
    <property type="entry name" value="ABC TRANSPORTER PERMEASE PROTEIN MG189-RELATED-RELATED"/>
    <property type="match status" value="1"/>
</dbReference>
<organism evidence="9 10">
    <name type="scientific">Paenibacillus apis</name>
    <dbReference type="NCBI Taxonomy" id="1792174"/>
    <lineage>
        <taxon>Bacteria</taxon>
        <taxon>Bacillati</taxon>
        <taxon>Bacillota</taxon>
        <taxon>Bacilli</taxon>
        <taxon>Bacillales</taxon>
        <taxon>Paenibacillaceae</taxon>
        <taxon>Paenibacillus</taxon>
    </lineage>
</organism>
<feature type="transmembrane region" description="Helical" evidence="7">
    <location>
        <begin position="72"/>
        <end position="96"/>
    </location>
</feature>
<keyword evidence="4 7" id="KW-0812">Transmembrane</keyword>
<keyword evidence="10" id="KW-1185">Reference proteome</keyword>
<keyword evidence="2 7" id="KW-0813">Transport</keyword>
<name>A0A919Y3T4_9BACL</name>
<comment type="similarity">
    <text evidence="7">Belongs to the binding-protein-dependent transport system permease family.</text>
</comment>
<evidence type="ECO:0000313" key="10">
    <source>
        <dbReference type="Proteomes" id="UP000678895"/>
    </source>
</evidence>
<dbReference type="AlphaFoldDB" id="A0A919Y3T4"/>
<reference evidence="9" key="1">
    <citation type="submission" date="2021-03" db="EMBL/GenBank/DDBJ databases">
        <title>Antimicrobial resistance genes in bacteria isolated from Japanese honey, and their potential for conferring macrolide and lincosamide resistance in the American foulbrood pathogen Paenibacillus larvae.</title>
        <authorList>
            <person name="Okamoto M."/>
            <person name="Kumagai M."/>
            <person name="Kanamori H."/>
            <person name="Takamatsu D."/>
        </authorList>
    </citation>
    <scope>NUCLEOTIDE SEQUENCE</scope>
    <source>
        <strain evidence="9">J41TS4</strain>
    </source>
</reference>
<evidence type="ECO:0000259" key="8">
    <source>
        <dbReference type="PROSITE" id="PS50928"/>
    </source>
</evidence>
<sequence>MRTTRGERWFYAFNYVILTLAGLSCLLPLIHLMAVSLSDNHAILSGTVTLWPVGWSFETYRSLFVGTRIVEAFTNSVILTVVGVGLSMLFTVMAAYPLSKRYFYARRTLTLIIVFTMLFGGGTIPTFLVLKALGLINSYWALWLTGLVSTYNMLVMRTFFESIPEEVIESAKIDGCGEYRQLLRIVLPLSMPVIATLTLFYAVGYWNSFYSVMIFIHDTTKYNLAVIVQQMVQSQTMLQEMNNLQSESVQQMTPESIKAAALFVMLIPMLLVYPFLQKYFVKGVMIGAVKG</sequence>
<feature type="transmembrane region" description="Helical" evidence="7">
    <location>
        <begin position="108"/>
        <end position="128"/>
    </location>
</feature>
<dbReference type="SUPFAM" id="SSF161098">
    <property type="entry name" value="MetI-like"/>
    <property type="match status" value="1"/>
</dbReference>
<feature type="transmembrane region" description="Helical" evidence="7">
    <location>
        <begin position="12"/>
        <end position="34"/>
    </location>
</feature>
<feature type="transmembrane region" description="Helical" evidence="7">
    <location>
        <begin position="140"/>
        <end position="160"/>
    </location>
</feature>
<protein>
    <submittedName>
        <fullName evidence="9">ABC transporter permease</fullName>
    </submittedName>
</protein>
<evidence type="ECO:0000256" key="3">
    <source>
        <dbReference type="ARBA" id="ARBA00022475"/>
    </source>
</evidence>
<evidence type="ECO:0000256" key="1">
    <source>
        <dbReference type="ARBA" id="ARBA00004651"/>
    </source>
</evidence>
<gene>
    <name evidence="9" type="ORF">J41TS4_33340</name>
</gene>
<feature type="domain" description="ABC transmembrane type-1" evidence="8">
    <location>
        <begin position="73"/>
        <end position="275"/>
    </location>
</feature>
<dbReference type="EMBL" id="BORS01000011">
    <property type="protein sequence ID" value="GIO43576.1"/>
    <property type="molecule type" value="Genomic_DNA"/>
</dbReference>
<dbReference type="InterPro" id="IPR000515">
    <property type="entry name" value="MetI-like"/>
</dbReference>
<evidence type="ECO:0000256" key="4">
    <source>
        <dbReference type="ARBA" id="ARBA00022692"/>
    </source>
</evidence>
<keyword evidence="5 7" id="KW-1133">Transmembrane helix</keyword>
<dbReference type="PROSITE" id="PS51257">
    <property type="entry name" value="PROKAR_LIPOPROTEIN"/>
    <property type="match status" value="1"/>
</dbReference>
<comment type="caution">
    <text evidence="9">The sequence shown here is derived from an EMBL/GenBank/DDBJ whole genome shotgun (WGS) entry which is preliminary data.</text>
</comment>
<comment type="subcellular location">
    <subcellularLocation>
        <location evidence="1 7">Cell membrane</location>
        <topology evidence="1 7">Multi-pass membrane protein</topology>
    </subcellularLocation>
</comment>
<dbReference type="PROSITE" id="PS50928">
    <property type="entry name" value="ABC_TM1"/>
    <property type="match status" value="1"/>
</dbReference>
<dbReference type="Proteomes" id="UP000678895">
    <property type="component" value="Unassembled WGS sequence"/>
</dbReference>
<feature type="transmembrane region" description="Helical" evidence="7">
    <location>
        <begin position="181"/>
        <end position="203"/>
    </location>
</feature>
<dbReference type="PANTHER" id="PTHR43744:SF9">
    <property type="entry name" value="POLYGALACTURONAN_RHAMNOGALACTURONAN TRANSPORT SYSTEM PERMEASE PROTEIN YTCP"/>
    <property type="match status" value="1"/>
</dbReference>
<evidence type="ECO:0000256" key="2">
    <source>
        <dbReference type="ARBA" id="ARBA00022448"/>
    </source>
</evidence>
<feature type="transmembrane region" description="Helical" evidence="7">
    <location>
        <begin position="257"/>
        <end position="276"/>
    </location>
</feature>
<evidence type="ECO:0000256" key="6">
    <source>
        <dbReference type="ARBA" id="ARBA00023136"/>
    </source>
</evidence>
<dbReference type="GO" id="GO:0055085">
    <property type="term" value="P:transmembrane transport"/>
    <property type="evidence" value="ECO:0007669"/>
    <property type="project" value="InterPro"/>
</dbReference>
<keyword evidence="3" id="KW-1003">Cell membrane</keyword>
<dbReference type="Pfam" id="PF00528">
    <property type="entry name" value="BPD_transp_1"/>
    <property type="match status" value="1"/>
</dbReference>
<proteinExistence type="inferred from homology"/>
<dbReference type="CDD" id="cd06261">
    <property type="entry name" value="TM_PBP2"/>
    <property type="match status" value="1"/>
</dbReference>
<evidence type="ECO:0000313" key="9">
    <source>
        <dbReference type="EMBL" id="GIO43576.1"/>
    </source>
</evidence>
<dbReference type="Gene3D" id="1.10.3720.10">
    <property type="entry name" value="MetI-like"/>
    <property type="match status" value="1"/>
</dbReference>
<dbReference type="RefSeq" id="WP_301628775.1">
    <property type="nucleotide sequence ID" value="NZ_BORS01000011.1"/>
</dbReference>
<keyword evidence="6 7" id="KW-0472">Membrane</keyword>
<evidence type="ECO:0000256" key="7">
    <source>
        <dbReference type="RuleBase" id="RU363032"/>
    </source>
</evidence>